<evidence type="ECO:0000313" key="1">
    <source>
        <dbReference type="EMBL" id="KAH7940935.1"/>
    </source>
</evidence>
<organism evidence="1 2">
    <name type="scientific">Dermacentor silvarum</name>
    <name type="common">Tick</name>
    <dbReference type="NCBI Taxonomy" id="543639"/>
    <lineage>
        <taxon>Eukaryota</taxon>
        <taxon>Metazoa</taxon>
        <taxon>Ecdysozoa</taxon>
        <taxon>Arthropoda</taxon>
        <taxon>Chelicerata</taxon>
        <taxon>Arachnida</taxon>
        <taxon>Acari</taxon>
        <taxon>Parasitiformes</taxon>
        <taxon>Ixodida</taxon>
        <taxon>Ixodoidea</taxon>
        <taxon>Ixodidae</taxon>
        <taxon>Rhipicephalinae</taxon>
        <taxon>Dermacentor</taxon>
    </lineage>
</organism>
<accession>A0ACB8CDV2</accession>
<comment type="caution">
    <text evidence="1">The sequence shown here is derived from an EMBL/GenBank/DDBJ whole genome shotgun (WGS) entry which is preliminary data.</text>
</comment>
<gene>
    <name evidence="1" type="ORF">HPB49_008178</name>
</gene>
<sequence>MELALHMNQVETTPAILVLQETREVPKIPGYVTYTDPTKMGTAILVENHIAAIPHLTAQAGCEHTLVEMHAKEIGSKNNFFVMSVYCTPSQRHYEFDRVVMDAKKLAGNRPLLILGDFNAPHIFGGTNFNPRGERLWSRLWKTWTFLYSTNPE</sequence>
<keyword evidence="2" id="KW-1185">Reference proteome</keyword>
<dbReference type="Proteomes" id="UP000821865">
    <property type="component" value="Chromosome 7"/>
</dbReference>
<evidence type="ECO:0000313" key="2">
    <source>
        <dbReference type="Proteomes" id="UP000821865"/>
    </source>
</evidence>
<proteinExistence type="predicted"/>
<reference evidence="1" key="1">
    <citation type="submission" date="2020-05" db="EMBL/GenBank/DDBJ databases">
        <title>Large-scale comparative analyses of tick genomes elucidate their genetic diversity and vector capacities.</title>
        <authorList>
            <person name="Jia N."/>
            <person name="Wang J."/>
            <person name="Shi W."/>
            <person name="Du L."/>
            <person name="Sun Y."/>
            <person name="Zhan W."/>
            <person name="Jiang J."/>
            <person name="Wang Q."/>
            <person name="Zhang B."/>
            <person name="Ji P."/>
            <person name="Sakyi L.B."/>
            <person name="Cui X."/>
            <person name="Yuan T."/>
            <person name="Jiang B."/>
            <person name="Yang W."/>
            <person name="Lam T.T.-Y."/>
            <person name="Chang Q."/>
            <person name="Ding S."/>
            <person name="Wang X."/>
            <person name="Zhu J."/>
            <person name="Ruan X."/>
            <person name="Zhao L."/>
            <person name="Wei J."/>
            <person name="Que T."/>
            <person name="Du C."/>
            <person name="Cheng J."/>
            <person name="Dai P."/>
            <person name="Han X."/>
            <person name="Huang E."/>
            <person name="Gao Y."/>
            <person name="Liu J."/>
            <person name="Shao H."/>
            <person name="Ye R."/>
            <person name="Li L."/>
            <person name="Wei W."/>
            <person name="Wang X."/>
            <person name="Wang C."/>
            <person name="Yang T."/>
            <person name="Huo Q."/>
            <person name="Li W."/>
            <person name="Guo W."/>
            <person name="Chen H."/>
            <person name="Zhou L."/>
            <person name="Ni X."/>
            <person name="Tian J."/>
            <person name="Zhou Y."/>
            <person name="Sheng Y."/>
            <person name="Liu T."/>
            <person name="Pan Y."/>
            <person name="Xia L."/>
            <person name="Li J."/>
            <person name="Zhao F."/>
            <person name="Cao W."/>
        </authorList>
    </citation>
    <scope>NUCLEOTIDE SEQUENCE</scope>
    <source>
        <strain evidence="1">Dsil-2018</strain>
    </source>
</reference>
<protein>
    <submittedName>
        <fullName evidence="1">Uncharacterized protein</fullName>
    </submittedName>
</protein>
<name>A0ACB8CDV2_DERSI</name>
<dbReference type="EMBL" id="CM023476">
    <property type="protein sequence ID" value="KAH7940935.1"/>
    <property type="molecule type" value="Genomic_DNA"/>
</dbReference>